<reference evidence="4" key="1">
    <citation type="journal article" date="2011" name="Proc. Natl. Acad. Sci. U.S.A.">
        <title>Genomic insights into the physiology and ecology of the marine filamentous cyanobacterium Lyngbya majuscula.</title>
        <authorList>
            <person name="Jones A.C."/>
            <person name="Monroe E.A."/>
            <person name="Podell S."/>
            <person name="Hess W.R."/>
            <person name="Klages S."/>
            <person name="Esquenazi E."/>
            <person name="Niessen S."/>
            <person name="Hoover H."/>
            <person name="Rothmann M."/>
            <person name="Lasken R.S."/>
            <person name="Yates J.R.III."/>
            <person name="Reinhardt R."/>
            <person name="Kube M."/>
            <person name="Burkart M.D."/>
            <person name="Allen E.E."/>
            <person name="Dorrestein P.C."/>
            <person name="Gerwick W.H."/>
            <person name="Gerwick L."/>
        </authorList>
    </citation>
    <scope>NUCLEOTIDE SEQUENCE [LARGE SCALE GENOMIC DNA]</scope>
    <source>
        <strain evidence="4">3L</strain>
    </source>
</reference>
<dbReference type="OrthoDB" id="428699at2"/>
<organism evidence="3 4">
    <name type="scientific">Moorena producens 3L</name>
    <dbReference type="NCBI Taxonomy" id="489825"/>
    <lineage>
        <taxon>Bacteria</taxon>
        <taxon>Bacillati</taxon>
        <taxon>Cyanobacteriota</taxon>
        <taxon>Cyanophyceae</taxon>
        <taxon>Coleofasciculales</taxon>
        <taxon>Coleofasciculaceae</taxon>
        <taxon>Moorena</taxon>
    </lineage>
</organism>
<protein>
    <submittedName>
        <fullName evidence="3">Uncharacterized protein</fullName>
    </submittedName>
</protein>
<gene>
    <name evidence="3" type="ORF">LYNGBM3L_47470</name>
</gene>
<evidence type="ECO:0000313" key="3">
    <source>
        <dbReference type="EMBL" id="EGJ30651.1"/>
    </source>
</evidence>
<evidence type="ECO:0000313" key="4">
    <source>
        <dbReference type="Proteomes" id="UP000003959"/>
    </source>
</evidence>
<dbReference type="Pfam" id="PF24098">
    <property type="entry name" value="DUF7380"/>
    <property type="match status" value="1"/>
</dbReference>
<dbReference type="eggNOG" id="COG1384">
    <property type="taxonomic scope" value="Bacteria"/>
</dbReference>
<accession>F4XXH3</accession>
<dbReference type="AlphaFoldDB" id="F4XXH3"/>
<name>F4XXH3_9CYAN</name>
<dbReference type="Pfam" id="PF13910">
    <property type="entry name" value="DUF4209"/>
    <property type="match status" value="1"/>
</dbReference>
<dbReference type="EMBL" id="GL890948">
    <property type="protein sequence ID" value="EGJ30651.1"/>
    <property type="molecule type" value="Genomic_DNA"/>
</dbReference>
<dbReference type="Proteomes" id="UP000003959">
    <property type="component" value="Unassembled WGS sequence"/>
</dbReference>
<evidence type="ECO:0000259" key="1">
    <source>
        <dbReference type="Pfam" id="PF13910"/>
    </source>
</evidence>
<proteinExistence type="predicted"/>
<dbReference type="HOGENOM" id="CLU_028674_2_0_3"/>
<dbReference type="RefSeq" id="WP_009149253.1">
    <property type="nucleotide sequence ID" value="NZ_GL890948.1"/>
</dbReference>
<keyword evidence="4" id="KW-1185">Reference proteome</keyword>
<sequence length="602" mass="68713">MSELNPPLKKNDFTNTCWQDVVNSSEPKNCITYCIAFDKKVQEAQESGNFTKQAVFEILAAVTNAPMNPALTEELFTDRFKNLTEEQLNFLAEIAPEISDPELQARVADILWVRRRDDLMAQLSITAYLQSATTLESSNNWKDSLDRIERAFRLERQFKNKDKVVFKHIEAVLECYEGEDSWWPSPRLMELLQEHKCGEPVKYAALAEKAANLAESSSNWAIARRFWSIKAKWHRMDKDYSKELAASMSAAETYVKEADSALKRTPPSYMAASGLLQQAVKAFRSIRGTKEETVDAKARAEELHRLLLQYQEESRNEMMTISHKMDISKVVEEAINSVKGKDFKEALFALSVLAVPTNVSKLRQQVQQDAHNSLGIHLVPINIINEMGKTVAIQPASVLSSDPEEAERATNFYMCQKAIEYYHLQAQAYIEPARYQINLEHCVRLNDILFIVRHSPFIPPQREYLFAKGLYAGLTGDFFTSTHILIPQIENSIRYIMWQRGIITSKLKDKGIQDEFSLSKTLAHSKITSIFDETMLFELKCLLVEHAGSNLRNRMAHGLISDGDFMSPLMSYVWCLTLRLCCLPMLIHQQQVEQSKTSTDAI</sequence>
<dbReference type="InterPro" id="IPR055804">
    <property type="entry name" value="DUF7380"/>
</dbReference>
<dbReference type="InterPro" id="IPR025209">
    <property type="entry name" value="DUF4209"/>
</dbReference>
<feature type="domain" description="DUF4209" evidence="1">
    <location>
        <begin position="489"/>
        <end position="579"/>
    </location>
</feature>
<feature type="domain" description="DUF7380" evidence="2">
    <location>
        <begin position="5"/>
        <end position="163"/>
    </location>
</feature>
<evidence type="ECO:0000259" key="2">
    <source>
        <dbReference type="Pfam" id="PF24098"/>
    </source>
</evidence>